<evidence type="ECO:0000256" key="1">
    <source>
        <dbReference type="RuleBase" id="RU000363"/>
    </source>
</evidence>
<dbReference type="Proteomes" id="UP001501319">
    <property type="component" value="Unassembled WGS sequence"/>
</dbReference>
<evidence type="ECO:0000313" key="3">
    <source>
        <dbReference type="EMBL" id="GAA1658132.1"/>
    </source>
</evidence>
<feature type="region of interest" description="Disordered" evidence="2">
    <location>
        <begin position="275"/>
        <end position="299"/>
    </location>
</feature>
<dbReference type="SUPFAM" id="SSF51735">
    <property type="entry name" value="NAD(P)-binding Rossmann-fold domains"/>
    <property type="match status" value="1"/>
</dbReference>
<evidence type="ECO:0000256" key="2">
    <source>
        <dbReference type="SAM" id="MobiDB-lite"/>
    </source>
</evidence>
<gene>
    <name evidence="3" type="ORF">GCM10009744_59180</name>
</gene>
<dbReference type="PANTHER" id="PTHR44147:SF2">
    <property type="entry name" value="DEHYDROGENASE_REDUCTASE SDR FAMILY MEMBER 1"/>
    <property type="match status" value="1"/>
</dbReference>
<sequence length="299" mass="31485">MSAAQQRNGSAAAHTAGTLHGAVAVVTGSSRGVGKGIAVELGRRGATVYVTGRTAAAGSHALPGTIHQTAEEITAAGGRGIAVACDHSDDQQVADLFAQVATEQGHLDLLVNNASIVSPDALQPPPFWTKSLGAADQITVGLRSAYVATHLAAPLLLRSERALVVNISYYGAVSYHLDPAYGATKAGLDKMAWDMAQDFREYGVAVVSVWPGPTRTERAELIKPDLPDGQDRARTSETPTFTGRVVAALYEDPDLILRTGEVVIGAEAALQYGFRDVNGKQPPSRREQLGSPRDYGPRH</sequence>
<dbReference type="PRINTS" id="PR00080">
    <property type="entry name" value="SDRFAMILY"/>
</dbReference>
<comment type="similarity">
    <text evidence="1">Belongs to the short-chain dehydrogenases/reductases (SDR) family.</text>
</comment>
<protein>
    <submittedName>
        <fullName evidence="3">SDR family NAD(P)-dependent oxidoreductase</fullName>
    </submittedName>
</protein>
<name>A0ABP4RQV5_9ACTN</name>
<dbReference type="EMBL" id="BAAANE010000011">
    <property type="protein sequence ID" value="GAA1658132.1"/>
    <property type="molecule type" value="Genomic_DNA"/>
</dbReference>
<keyword evidence="4" id="KW-1185">Reference proteome</keyword>
<dbReference type="Gene3D" id="3.40.50.720">
    <property type="entry name" value="NAD(P)-binding Rossmann-like Domain"/>
    <property type="match status" value="1"/>
</dbReference>
<accession>A0ABP4RQV5</accession>
<dbReference type="RefSeq" id="WP_344115851.1">
    <property type="nucleotide sequence ID" value="NZ_BAAANE010000011.1"/>
</dbReference>
<dbReference type="InterPro" id="IPR036291">
    <property type="entry name" value="NAD(P)-bd_dom_sf"/>
</dbReference>
<comment type="caution">
    <text evidence="3">The sequence shown here is derived from an EMBL/GenBank/DDBJ whole genome shotgun (WGS) entry which is preliminary data.</text>
</comment>
<evidence type="ECO:0000313" key="4">
    <source>
        <dbReference type="Proteomes" id="UP001501319"/>
    </source>
</evidence>
<dbReference type="Pfam" id="PF00106">
    <property type="entry name" value="adh_short"/>
    <property type="match status" value="1"/>
</dbReference>
<dbReference type="PRINTS" id="PR00081">
    <property type="entry name" value="GDHRDH"/>
</dbReference>
<dbReference type="PANTHER" id="PTHR44147">
    <property type="entry name" value="DEHYDROGENASE/REDUCTASE SDR FAMILY MEMBER 1"/>
    <property type="match status" value="1"/>
</dbReference>
<reference evidence="4" key="1">
    <citation type="journal article" date="2019" name="Int. J. Syst. Evol. Microbiol.">
        <title>The Global Catalogue of Microorganisms (GCM) 10K type strain sequencing project: providing services to taxonomists for standard genome sequencing and annotation.</title>
        <authorList>
            <consortium name="The Broad Institute Genomics Platform"/>
            <consortium name="The Broad Institute Genome Sequencing Center for Infectious Disease"/>
            <person name="Wu L."/>
            <person name="Ma J."/>
        </authorList>
    </citation>
    <scope>NUCLEOTIDE SEQUENCE [LARGE SCALE GENOMIC DNA]</scope>
    <source>
        <strain evidence="4">JCM 14306</strain>
    </source>
</reference>
<dbReference type="InterPro" id="IPR002347">
    <property type="entry name" value="SDR_fam"/>
</dbReference>
<proteinExistence type="inferred from homology"/>
<organism evidence="3 4">
    <name type="scientific">Kribbella alba</name>
    <dbReference type="NCBI Taxonomy" id="190197"/>
    <lineage>
        <taxon>Bacteria</taxon>
        <taxon>Bacillati</taxon>
        <taxon>Actinomycetota</taxon>
        <taxon>Actinomycetes</taxon>
        <taxon>Propionibacteriales</taxon>
        <taxon>Kribbellaceae</taxon>
        <taxon>Kribbella</taxon>
    </lineage>
</organism>